<sequence>MNGIYYIPSRTGGPVYRVTRFPTGAYACTCPCPPGRLCWHKQFVDRVLVDQRHIAGYPKPHAVLAVPPEWKKERKTP</sequence>
<organism evidence="1">
    <name type="scientific">viral metagenome</name>
    <dbReference type="NCBI Taxonomy" id="1070528"/>
    <lineage>
        <taxon>unclassified sequences</taxon>
        <taxon>metagenomes</taxon>
        <taxon>organismal metagenomes</taxon>
    </lineage>
</organism>
<gene>
    <name evidence="1" type="ORF">TM448B03246_0009</name>
</gene>
<protein>
    <submittedName>
        <fullName evidence="1">Uncharacterized protein</fullName>
    </submittedName>
</protein>
<dbReference type="AlphaFoldDB" id="A0A6M3XX80"/>
<name>A0A6M3XX80_9ZZZZ</name>
<reference evidence="1" key="1">
    <citation type="submission" date="2020-03" db="EMBL/GenBank/DDBJ databases">
        <title>The deep terrestrial virosphere.</title>
        <authorList>
            <person name="Holmfeldt K."/>
            <person name="Nilsson E."/>
            <person name="Simone D."/>
            <person name="Lopez-Fernandez M."/>
            <person name="Wu X."/>
            <person name="de Brujin I."/>
            <person name="Lundin D."/>
            <person name="Andersson A."/>
            <person name="Bertilsson S."/>
            <person name="Dopson M."/>
        </authorList>
    </citation>
    <scope>NUCLEOTIDE SEQUENCE</scope>
    <source>
        <strain evidence="1">TM448B03246</strain>
    </source>
</reference>
<proteinExistence type="predicted"/>
<evidence type="ECO:0000313" key="1">
    <source>
        <dbReference type="EMBL" id="QJI02443.1"/>
    </source>
</evidence>
<dbReference type="EMBL" id="MT145002">
    <property type="protein sequence ID" value="QJI02443.1"/>
    <property type="molecule type" value="Genomic_DNA"/>
</dbReference>
<accession>A0A6M3XX80</accession>